<accession>A0A5N0DUG3</accession>
<reference evidence="1 2" key="1">
    <citation type="submission" date="2019-09" db="EMBL/GenBank/DDBJ databases">
        <authorList>
            <person name="Wang X."/>
        </authorList>
    </citation>
    <scope>NUCLEOTIDE SEQUENCE [LARGE SCALE GENOMIC DNA]</scope>
    <source>
        <strain evidence="1 2">CICC 11023</strain>
    </source>
</reference>
<proteinExistence type="predicted"/>
<dbReference type="Proteomes" id="UP000323876">
    <property type="component" value="Unassembled WGS sequence"/>
</dbReference>
<sequence length="237" mass="26707">MGEVDAAAMEPMWPNGASEEYIAARIGLAKAERTLRDQIEEVAAARRRVPPGLLLDDYSFAEGPADLGRPEPIRTTRLRELFGEHDTLVVYHLMFHPDDDEACPMCSMWVDGFQGVAHHLAQRTSFAVIAKAPLPKLRAWALRRGWDGLRILSSHDTTFNADLNAERPNGDQRPMISVFTPEGDQVRHHYTLPANFLDDAQRGIDQLSPVWNILDLLPTGRGDWYAENHYAGRDRRA</sequence>
<dbReference type="EMBL" id="VXLC01000045">
    <property type="protein sequence ID" value="KAA8879645.1"/>
    <property type="molecule type" value="Genomic_DNA"/>
</dbReference>
<keyword evidence="2" id="KW-1185">Reference proteome</keyword>
<evidence type="ECO:0000313" key="1">
    <source>
        <dbReference type="EMBL" id="KAA8879645.1"/>
    </source>
</evidence>
<name>A0A5N0DUG3_9NOCA</name>
<comment type="caution">
    <text evidence="1">The sequence shown here is derived from an EMBL/GenBank/DDBJ whole genome shotgun (WGS) entry which is preliminary data.</text>
</comment>
<dbReference type="Pfam" id="PF05988">
    <property type="entry name" value="DUF899"/>
    <property type="match status" value="1"/>
</dbReference>
<dbReference type="RefSeq" id="WP_150408073.1">
    <property type="nucleotide sequence ID" value="NZ_VXLC01000045.1"/>
</dbReference>
<dbReference type="OrthoDB" id="4721017at2"/>
<dbReference type="InterPro" id="IPR010296">
    <property type="entry name" value="DUF899_thioredox"/>
</dbReference>
<protein>
    <submittedName>
        <fullName evidence="1">DUF899 domain-containing protein</fullName>
    </submittedName>
</protein>
<organism evidence="1 2">
    <name type="scientific">Nocardia colli</name>
    <dbReference type="NCBI Taxonomy" id="2545717"/>
    <lineage>
        <taxon>Bacteria</taxon>
        <taxon>Bacillati</taxon>
        <taxon>Actinomycetota</taxon>
        <taxon>Actinomycetes</taxon>
        <taxon>Mycobacteriales</taxon>
        <taxon>Nocardiaceae</taxon>
        <taxon>Nocardia</taxon>
    </lineage>
</organism>
<evidence type="ECO:0000313" key="2">
    <source>
        <dbReference type="Proteomes" id="UP000323876"/>
    </source>
</evidence>
<dbReference type="AlphaFoldDB" id="A0A5N0DUG3"/>
<gene>
    <name evidence="1" type="ORF">F3087_43585</name>
</gene>